<dbReference type="InterPro" id="IPR000871">
    <property type="entry name" value="Beta-lactam_class-A"/>
</dbReference>
<dbReference type="AlphaFoldDB" id="A0A6J4RB41"/>
<sequence>MPVAILAATACAAFVLLYSPGSVPRIGDYLSGPRPDGEPSQVAVAGPGEKEVASASPEQPPEKVQPVRVPVSELKESSPEAAAYRVVASEIPGMKPENIEGVYKSGQDPSWASVRVDCPGEEGAYILFTKRGDDGKWTVERSIRADEPEYPENENVLLGGVPEDLVASVYPETLAIRGGDEALLIEPVKPGKLPEVEPAFFSKPEPVKEGVDGDEGKRVDEGLEPIRRAVEGYEKDHAGIAGAYVLDPEGGLGYGVRADEPFFGASVMKIPVMVAVYRKIDEGELALSDSFETEEADWAAGAGWLQWEEAGIGHTVEDYLYMMMTQSDNVATNALIRKVGGREHVNEVAKDLGARNTVLRQPVTSERAIVTGLDNQTTPRDMATMLSRVATGDAASEISCEDMLYLMYQNVTDRWLEAGLPDDIYAANKTGWLYKVYDDAGVVQEGEHPYVVAIFSKHGPDDVEAGKTLIKDVSAAAWKAQSHK</sequence>
<dbReference type="EC" id="3.5.2.6" evidence="3"/>
<protein>
    <submittedName>
        <fullName evidence="3">Beta-lactamase</fullName>
        <ecNumber evidence="3">3.5.2.6</ecNumber>
    </submittedName>
</protein>
<dbReference type="Gene3D" id="3.40.710.10">
    <property type="entry name" value="DD-peptidase/beta-lactamase superfamily"/>
    <property type="match status" value="1"/>
</dbReference>
<dbReference type="PANTHER" id="PTHR35333">
    <property type="entry name" value="BETA-LACTAMASE"/>
    <property type="match status" value="1"/>
</dbReference>
<proteinExistence type="predicted"/>
<dbReference type="GO" id="GO:0030655">
    <property type="term" value="P:beta-lactam antibiotic catabolic process"/>
    <property type="evidence" value="ECO:0007669"/>
    <property type="project" value="InterPro"/>
</dbReference>
<evidence type="ECO:0000313" key="3">
    <source>
        <dbReference type="EMBL" id="CAA9464153.1"/>
    </source>
</evidence>
<dbReference type="InterPro" id="IPR012338">
    <property type="entry name" value="Beta-lactam/transpept-like"/>
</dbReference>
<dbReference type="GO" id="GO:0008800">
    <property type="term" value="F:beta-lactamase activity"/>
    <property type="evidence" value="ECO:0007669"/>
    <property type="project" value="UniProtKB-EC"/>
</dbReference>
<feature type="region of interest" description="Disordered" evidence="1">
    <location>
        <begin position="29"/>
        <end position="72"/>
    </location>
</feature>
<reference evidence="3" key="1">
    <citation type="submission" date="2020-02" db="EMBL/GenBank/DDBJ databases">
        <authorList>
            <person name="Meier V. D."/>
        </authorList>
    </citation>
    <scope>NUCLEOTIDE SEQUENCE</scope>
    <source>
        <strain evidence="3">AVDCRST_MAG25</strain>
    </source>
</reference>
<dbReference type="Pfam" id="PF13354">
    <property type="entry name" value="Beta-lactamase2"/>
    <property type="match status" value="1"/>
</dbReference>
<dbReference type="GO" id="GO:0046677">
    <property type="term" value="P:response to antibiotic"/>
    <property type="evidence" value="ECO:0007669"/>
    <property type="project" value="InterPro"/>
</dbReference>
<evidence type="ECO:0000259" key="2">
    <source>
        <dbReference type="Pfam" id="PF13354"/>
    </source>
</evidence>
<name>A0A6J4RB41_9ACTN</name>
<dbReference type="InterPro" id="IPR045155">
    <property type="entry name" value="Beta-lactam_cat"/>
</dbReference>
<feature type="domain" description="Beta-lactamase class A catalytic" evidence="2">
    <location>
        <begin position="242"/>
        <end position="455"/>
    </location>
</feature>
<organism evidence="3">
    <name type="scientific">uncultured Rubrobacteraceae bacterium</name>
    <dbReference type="NCBI Taxonomy" id="349277"/>
    <lineage>
        <taxon>Bacteria</taxon>
        <taxon>Bacillati</taxon>
        <taxon>Actinomycetota</taxon>
        <taxon>Rubrobacteria</taxon>
        <taxon>Rubrobacterales</taxon>
        <taxon>Rubrobacteraceae</taxon>
        <taxon>environmental samples</taxon>
    </lineage>
</organism>
<dbReference type="EMBL" id="CADCVI010000079">
    <property type="protein sequence ID" value="CAA9464153.1"/>
    <property type="molecule type" value="Genomic_DNA"/>
</dbReference>
<dbReference type="PANTHER" id="PTHR35333:SF4">
    <property type="entry name" value="SLR0121 PROTEIN"/>
    <property type="match status" value="1"/>
</dbReference>
<keyword evidence="3" id="KW-0378">Hydrolase</keyword>
<gene>
    <name evidence="3" type="ORF">AVDCRST_MAG25-1288</name>
</gene>
<dbReference type="SUPFAM" id="SSF56601">
    <property type="entry name" value="beta-lactamase/transpeptidase-like"/>
    <property type="match status" value="1"/>
</dbReference>
<accession>A0A6J4RB41</accession>
<dbReference type="PRINTS" id="PR00118">
    <property type="entry name" value="BLACTAMASEA"/>
</dbReference>
<evidence type="ECO:0000256" key="1">
    <source>
        <dbReference type="SAM" id="MobiDB-lite"/>
    </source>
</evidence>